<feature type="transmembrane region" description="Helical" evidence="8">
    <location>
        <begin position="409"/>
        <end position="429"/>
    </location>
</feature>
<evidence type="ECO:0000256" key="8">
    <source>
        <dbReference type="SAM" id="Phobius"/>
    </source>
</evidence>
<sequence length="483" mass="52994">MDFYDFVAAIWRRKVAFTLILGLFLFGGALFLKVTPPVFEASALILADSSRSLSDKADTDAYNSVQQQDRYVNAQVMIAESEGVIADAIAQFKKAGVDIAPQQPVANNTKDQTWPPLRLLDEYFKTPANSDPDLAIAAVQRALSIEVEPNTSLLKISFRDPDAQKAQLFANYITNSLIIRNSRLASNPLATQFFRDQVIAANAKLAELNQRLEQFSVANQAYSVDEQRTLLLKHRDKASADLASLRSDIQKNDAELQSMKVQLSALKGKINLPAAIFGQTNFNADTKRGGGDGFGDDPSLLHVKMYQEGVQQIVTLNAQLAGLHAAEANQAKELADSDIALQGLTQNEARFNELKREVGQAEDDVKLYTKKATDAEIANAWQSNERLSTLQLVQSAVLPTRPAFPKPSLILPLAMLAGLVAGSVVVLAFEAKARRRGVVETQASGRPARRFWGSRFGLKPRYAKRDPRFNTNQSASRTQASSS</sequence>
<reference evidence="11" key="1">
    <citation type="journal article" date="2019" name="Int. J. Syst. Evol. Microbiol.">
        <title>The Global Catalogue of Microorganisms (GCM) 10K type strain sequencing project: providing services to taxonomists for standard genome sequencing and annotation.</title>
        <authorList>
            <consortium name="The Broad Institute Genomics Platform"/>
            <consortium name="The Broad Institute Genome Sequencing Center for Infectious Disease"/>
            <person name="Wu L."/>
            <person name="Ma J."/>
        </authorList>
    </citation>
    <scope>NUCLEOTIDE SEQUENCE [LARGE SCALE GENOMIC DNA]</scope>
    <source>
        <strain evidence="11">NBRC 101365</strain>
    </source>
</reference>
<feature type="coiled-coil region" evidence="6">
    <location>
        <begin position="344"/>
        <end position="371"/>
    </location>
</feature>
<comment type="subcellular location">
    <subcellularLocation>
        <location evidence="1">Cell membrane</location>
        <topology evidence="1">Multi-pass membrane protein</topology>
    </subcellularLocation>
</comment>
<feature type="region of interest" description="Disordered" evidence="7">
    <location>
        <begin position="462"/>
        <end position="483"/>
    </location>
</feature>
<evidence type="ECO:0000313" key="11">
    <source>
        <dbReference type="Proteomes" id="UP001156882"/>
    </source>
</evidence>
<dbReference type="Pfam" id="PF02706">
    <property type="entry name" value="Wzz"/>
    <property type="match status" value="1"/>
</dbReference>
<evidence type="ECO:0000256" key="4">
    <source>
        <dbReference type="ARBA" id="ARBA00022989"/>
    </source>
</evidence>
<evidence type="ECO:0000256" key="6">
    <source>
        <dbReference type="SAM" id="Coils"/>
    </source>
</evidence>
<dbReference type="PANTHER" id="PTHR32309">
    <property type="entry name" value="TYROSINE-PROTEIN KINASE"/>
    <property type="match status" value="1"/>
</dbReference>
<dbReference type="PANTHER" id="PTHR32309:SF31">
    <property type="entry name" value="CAPSULAR EXOPOLYSACCHARIDE FAMILY"/>
    <property type="match status" value="1"/>
</dbReference>
<evidence type="ECO:0000256" key="2">
    <source>
        <dbReference type="ARBA" id="ARBA00022475"/>
    </source>
</evidence>
<keyword evidence="4 8" id="KW-1133">Transmembrane helix</keyword>
<dbReference type="EMBL" id="BSPC01000005">
    <property type="protein sequence ID" value="GLS17215.1"/>
    <property type="molecule type" value="Genomic_DNA"/>
</dbReference>
<accession>A0ABQ6CEI0</accession>
<keyword evidence="11" id="KW-1185">Reference proteome</keyword>
<proteinExistence type="predicted"/>
<dbReference type="InterPro" id="IPR050445">
    <property type="entry name" value="Bact_polysacc_biosynth/exp"/>
</dbReference>
<keyword evidence="2" id="KW-1003">Cell membrane</keyword>
<evidence type="ECO:0000259" key="9">
    <source>
        <dbReference type="Pfam" id="PF02706"/>
    </source>
</evidence>
<dbReference type="Proteomes" id="UP001156882">
    <property type="component" value="Unassembled WGS sequence"/>
</dbReference>
<keyword evidence="5 8" id="KW-0472">Membrane</keyword>
<evidence type="ECO:0000256" key="3">
    <source>
        <dbReference type="ARBA" id="ARBA00022692"/>
    </source>
</evidence>
<feature type="domain" description="Polysaccharide chain length determinant N-terminal" evidence="9">
    <location>
        <begin position="1"/>
        <end position="90"/>
    </location>
</feature>
<keyword evidence="3 8" id="KW-0812">Transmembrane</keyword>
<keyword evidence="6" id="KW-0175">Coiled coil</keyword>
<organism evidence="10 11">
    <name type="scientific">Labrys miyagiensis</name>
    <dbReference type="NCBI Taxonomy" id="346912"/>
    <lineage>
        <taxon>Bacteria</taxon>
        <taxon>Pseudomonadati</taxon>
        <taxon>Pseudomonadota</taxon>
        <taxon>Alphaproteobacteria</taxon>
        <taxon>Hyphomicrobiales</taxon>
        <taxon>Xanthobacteraceae</taxon>
        <taxon>Labrys</taxon>
    </lineage>
</organism>
<feature type="compositionally biased region" description="Polar residues" evidence="7">
    <location>
        <begin position="469"/>
        <end position="483"/>
    </location>
</feature>
<evidence type="ECO:0000313" key="10">
    <source>
        <dbReference type="EMBL" id="GLS17215.1"/>
    </source>
</evidence>
<dbReference type="RefSeq" id="WP_284310043.1">
    <property type="nucleotide sequence ID" value="NZ_BSPC01000005.1"/>
</dbReference>
<comment type="caution">
    <text evidence="10">The sequence shown here is derived from an EMBL/GenBank/DDBJ whole genome shotgun (WGS) entry which is preliminary data.</text>
</comment>
<name>A0ABQ6CEI0_9HYPH</name>
<protein>
    <recommendedName>
        <fullName evidence="9">Polysaccharide chain length determinant N-terminal domain-containing protein</fullName>
    </recommendedName>
</protein>
<evidence type="ECO:0000256" key="7">
    <source>
        <dbReference type="SAM" id="MobiDB-lite"/>
    </source>
</evidence>
<gene>
    <name evidence="10" type="ORF">GCM10007874_02300</name>
</gene>
<evidence type="ECO:0000256" key="5">
    <source>
        <dbReference type="ARBA" id="ARBA00023136"/>
    </source>
</evidence>
<dbReference type="InterPro" id="IPR003856">
    <property type="entry name" value="LPS_length_determ_N"/>
</dbReference>
<evidence type="ECO:0000256" key="1">
    <source>
        <dbReference type="ARBA" id="ARBA00004651"/>
    </source>
</evidence>